<evidence type="ECO:0008006" key="9">
    <source>
        <dbReference type="Google" id="ProtNLM"/>
    </source>
</evidence>
<sequence>MTTHIGQIKHSQVSVAPSKAFLDYIRSIKALDEDIPLGLQNIICKNKSKDSPTVKQPKGGYLITDKEKKFISSLELPEGKQLWKDLPLKPQTSLPDDTLLTLQDLHWLFRHIQAENRTCDANSKVYLHELLENSEIVLPKNEEIPRNRELEKRCQKLKAEQQNREYQNMTKNVDGFRRKLPEDTISYQLKMMNTHLIAVFQFIVSVLAGFAFGFIGIELLVGSLDFGFRLMLGTICALVIAIAELYFLAKKLNEDLEFETKAKNAHVKVN</sequence>
<evidence type="ECO:0000256" key="1">
    <source>
        <dbReference type="ARBA" id="ARBA00004477"/>
    </source>
</evidence>
<organism evidence="8">
    <name type="scientific">Dendroctonus ponderosae</name>
    <name type="common">Mountain pine beetle</name>
    <dbReference type="NCBI Taxonomy" id="77166"/>
    <lineage>
        <taxon>Eukaryota</taxon>
        <taxon>Metazoa</taxon>
        <taxon>Ecdysozoa</taxon>
        <taxon>Arthropoda</taxon>
        <taxon>Hexapoda</taxon>
        <taxon>Insecta</taxon>
        <taxon>Pterygota</taxon>
        <taxon>Neoptera</taxon>
        <taxon>Endopterygota</taxon>
        <taxon>Coleoptera</taxon>
        <taxon>Polyphaga</taxon>
        <taxon>Cucujiformia</taxon>
        <taxon>Curculionidae</taxon>
        <taxon>Scolytinae</taxon>
        <taxon>Dendroctonus</taxon>
    </lineage>
</organism>
<dbReference type="GO" id="GO:0005789">
    <property type="term" value="C:endoplasmic reticulum membrane"/>
    <property type="evidence" value="ECO:0007669"/>
    <property type="project" value="UniProtKB-SubCell"/>
</dbReference>
<keyword evidence="4 7" id="KW-1133">Transmembrane helix</keyword>
<keyword evidence="2 7" id="KW-0812">Transmembrane</keyword>
<protein>
    <recommendedName>
        <fullName evidence="9">Endoplasmic reticulum-based factor for assembly of V-ATPase</fullName>
    </recommendedName>
</protein>
<evidence type="ECO:0000256" key="7">
    <source>
        <dbReference type="SAM" id="Phobius"/>
    </source>
</evidence>
<dbReference type="GO" id="GO:0070072">
    <property type="term" value="P:vacuolar proton-transporting V-type ATPase complex assembly"/>
    <property type="evidence" value="ECO:0007669"/>
    <property type="project" value="InterPro"/>
</dbReference>
<accession>J3JWG9</accession>
<feature type="transmembrane region" description="Helical" evidence="7">
    <location>
        <begin position="226"/>
        <end position="248"/>
    </location>
</feature>
<keyword evidence="6" id="KW-0175">Coiled coil</keyword>
<dbReference type="InterPro" id="IPR021013">
    <property type="entry name" value="ATPase_Vma12"/>
</dbReference>
<proteinExistence type="evidence at transcript level"/>
<feature type="transmembrane region" description="Helical" evidence="7">
    <location>
        <begin position="196"/>
        <end position="220"/>
    </location>
</feature>
<evidence type="ECO:0000256" key="5">
    <source>
        <dbReference type="ARBA" id="ARBA00023136"/>
    </source>
</evidence>
<keyword evidence="3" id="KW-0256">Endoplasmic reticulum</keyword>
<dbReference type="PANTHER" id="PTHR31394">
    <property type="entry name" value="TRANSMEMBRANE PROTEIN 199"/>
    <property type="match status" value="1"/>
</dbReference>
<evidence type="ECO:0000256" key="6">
    <source>
        <dbReference type="SAM" id="Coils"/>
    </source>
</evidence>
<evidence type="ECO:0000256" key="3">
    <source>
        <dbReference type="ARBA" id="ARBA00022824"/>
    </source>
</evidence>
<evidence type="ECO:0000256" key="2">
    <source>
        <dbReference type="ARBA" id="ARBA00022692"/>
    </source>
</evidence>
<dbReference type="HOGENOM" id="CLU_051082_1_0_1"/>
<dbReference type="OrthoDB" id="19981at2759"/>
<evidence type="ECO:0000313" key="8">
    <source>
        <dbReference type="EMBL" id="AEE62549.1"/>
    </source>
</evidence>
<dbReference type="PANTHER" id="PTHR31394:SF1">
    <property type="entry name" value="TRANSMEMBRANE PROTEIN 199"/>
    <property type="match status" value="1"/>
</dbReference>
<keyword evidence="5 7" id="KW-0472">Membrane</keyword>
<reference evidence="8" key="1">
    <citation type="journal article" date="2012" name="Insect Biochem. Mol. Biol.">
        <title>Transcriptome and full-length cDNA resources for the mountain pine beetle, Dendroctonus ponderosae Hopkins, a major insect pest of pine forests.</title>
        <authorList>
            <person name="Keeling C.I."/>
            <person name="Henderson H."/>
            <person name="Li M."/>
            <person name="Yuen M."/>
            <person name="Clark E.L."/>
            <person name="Fraser J.D."/>
            <person name="Huber D.P."/>
            <person name="Liao N.Y."/>
            <person name="Roderick Docking T."/>
            <person name="Birol I."/>
            <person name="Chan S.K."/>
            <person name="Taylor G.A."/>
            <person name="Palmquist D."/>
            <person name="Jones S.J."/>
            <person name="Bohlmann J."/>
        </authorList>
    </citation>
    <scope>NUCLEOTIDE SEQUENCE</scope>
    <source>
        <tissue evidence="8">Whole emerged adults</tissue>
    </source>
</reference>
<name>J3JWG9_DENPD</name>
<feature type="coiled-coil region" evidence="6">
    <location>
        <begin position="147"/>
        <end position="179"/>
    </location>
</feature>
<dbReference type="EMBL" id="BT127587">
    <property type="protein sequence ID" value="AEE62549.1"/>
    <property type="molecule type" value="mRNA"/>
</dbReference>
<comment type="subcellular location">
    <subcellularLocation>
        <location evidence="1">Endoplasmic reticulum membrane</location>
        <topology evidence="1">Multi-pass membrane protein</topology>
    </subcellularLocation>
</comment>
<dbReference type="AlphaFoldDB" id="J3JWG9"/>
<evidence type="ECO:0000256" key="4">
    <source>
        <dbReference type="ARBA" id="ARBA00022989"/>
    </source>
</evidence>
<dbReference type="Pfam" id="PF11712">
    <property type="entry name" value="Vma12"/>
    <property type="match status" value="1"/>
</dbReference>